<keyword evidence="1" id="KW-0812">Transmembrane</keyword>
<dbReference type="AlphaFoldDB" id="A0A381ZX20"/>
<reference evidence="2" key="1">
    <citation type="submission" date="2018-05" db="EMBL/GenBank/DDBJ databases">
        <authorList>
            <person name="Lanie J.A."/>
            <person name="Ng W.-L."/>
            <person name="Kazmierczak K.M."/>
            <person name="Andrzejewski T.M."/>
            <person name="Davidsen T.M."/>
            <person name="Wayne K.J."/>
            <person name="Tettelin H."/>
            <person name="Glass J.I."/>
            <person name="Rusch D."/>
            <person name="Podicherti R."/>
            <person name="Tsui H.-C.T."/>
            <person name="Winkler M.E."/>
        </authorList>
    </citation>
    <scope>NUCLEOTIDE SEQUENCE</scope>
</reference>
<keyword evidence="1" id="KW-1133">Transmembrane helix</keyword>
<proteinExistence type="predicted"/>
<feature type="transmembrane region" description="Helical" evidence="1">
    <location>
        <begin position="148"/>
        <end position="166"/>
    </location>
</feature>
<feature type="transmembrane region" description="Helical" evidence="1">
    <location>
        <begin position="55"/>
        <end position="79"/>
    </location>
</feature>
<dbReference type="EMBL" id="UINC01023021">
    <property type="protein sequence ID" value="SVA93855.1"/>
    <property type="molecule type" value="Genomic_DNA"/>
</dbReference>
<protein>
    <submittedName>
        <fullName evidence="2">Uncharacterized protein</fullName>
    </submittedName>
</protein>
<accession>A0A381ZX20</accession>
<feature type="transmembrane region" description="Helical" evidence="1">
    <location>
        <begin position="206"/>
        <end position="229"/>
    </location>
</feature>
<evidence type="ECO:0000313" key="2">
    <source>
        <dbReference type="EMBL" id="SVA93855.1"/>
    </source>
</evidence>
<gene>
    <name evidence="2" type="ORF">METZ01_LOCUS146709</name>
</gene>
<keyword evidence="1" id="KW-0472">Membrane</keyword>
<sequence>MKKEEIIDYWRKFFADLLVGTFIKLLLFGLIGFVLGLTGLFIMDHFVMEELEWSTWIVSTVLVLSFGWYTGFGVFYGLIACIIQTSSKKITEALAGLHDLLDLLTHGVVEKIPRFNKNIPRNQLEDTFDGIGKNFLEQLRLKRGVTAFLSRILFGTILKVIKFFFLDNVVEELSKKEGNITSSDIEHAVRRVGVEMVTAPILEKFLYLQILNFILFALSFGVPVGILLLF</sequence>
<feature type="transmembrane region" description="Helical" evidence="1">
    <location>
        <begin position="21"/>
        <end position="43"/>
    </location>
</feature>
<name>A0A381ZX20_9ZZZZ</name>
<evidence type="ECO:0000256" key="1">
    <source>
        <dbReference type="SAM" id="Phobius"/>
    </source>
</evidence>
<organism evidence="2">
    <name type="scientific">marine metagenome</name>
    <dbReference type="NCBI Taxonomy" id="408172"/>
    <lineage>
        <taxon>unclassified sequences</taxon>
        <taxon>metagenomes</taxon>
        <taxon>ecological metagenomes</taxon>
    </lineage>
</organism>